<feature type="region of interest" description="Disordered" evidence="6">
    <location>
        <begin position="839"/>
        <end position="884"/>
    </location>
</feature>
<keyword evidence="2" id="KW-0863">Zinc-finger</keyword>
<keyword evidence="9" id="KW-1185">Reference proteome</keyword>
<evidence type="ECO:0000313" key="8">
    <source>
        <dbReference type="EMBL" id="KAK4315807.1"/>
    </source>
</evidence>
<evidence type="ECO:0000256" key="6">
    <source>
        <dbReference type="SAM" id="MobiDB-lite"/>
    </source>
</evidence>
<dbReference type="AlphaFoldDB" id="A0AAE1PZS7"/>
<feature type="compositionally biased region" description="Basic and acidic residues" evidence="6">
    <location>
        <begin position="685"/>
        <end position="694"/>
    </location>
</feature>
<dbReference type="SUPFAM" id="SSF57997">
    <property type="entry name" value="Tropomyosin"/>
    <property type="match status" value="1"/>
</dbReference>
<dbReference type="Pfam" id="PF17751">
    <property type="entry name" value="SKICH"/>
    <property type="match status" value="1"/>
</dbReference>
<evidence type="ECO:0000313" key="9">
    <source>
        <dbReference type="Proteomes" id="UP001292094"/>
    </source>
</evidence>
<name>A0AAE1PZS7_9EUCA</name>
<feature type="coiled-coil region" evidence="5">
    <location>
        <begin position="306"/>
        <end position="490"/>
    </location>
</feature>
<feature type="region of interest" description="Disordered" evidence="6">
    <location>
        <begin position="944"/>
        <end position="979"/>
    </location>
</feature>
<keyword evidence="3" id="KW-0862">Zinc</keyword>
<feature type="region of interest" description="Disordered" evidence="6">
    <location>
        <begin position="646"/>
        <end position="724"/>
    </location>
</feature>
<feature type="domain" description="C2H2-type" evidence="7">
    <location>
        <begin position="892"/>
        <end position="916"/>
    </location>
</feature>
<dbReference type="Gene3D" id="2.60.40.2840">
    <property type="match status" value="1"/>
</dbReference>
<feature type="compositionally biased region" description="Acidic residues" evidence="6">
    <location>
        <begin position="847"/>
        <end position="861"/>
    </location>
</feature>
<dbReference type="Gene3D" id="6.20.250.40">
    <property type="match status" value="1"/>
</dbReference>
<gene>
    <name evidence="8" type="ORF">Pmani_012964</name>
</gene>
<reference evidence="8" key="1">
    <citation type="submission" date="2023-11" db="EMBL/GenBank/DDBJ databases">
        <title>Genome assemblies of two species of porcelain crab, Petrolisthes cinctipes and Petrolisthes manimaculis (Anomura: Porcellanidae).</title>
        <authorList>
            <person name="Angst P."/>
        </authorList>
    </citation>
    <scope>NUCLEOTIDE SEQUENCE</scope>
    <source>
        <strain evidence="8">PB745_02</strain>
        <tissue evidence="8">Gill</tissue>
    </source>
</reference>
<feature type="region of interest" description="Disordered" evidence="6">
    <location>
        <begin position="747"/>
        <end position="794"/>
    </location>
</feature>
<protein>
    <recommendedName>
        <fullName evidence="7">C2H2-type domain-containing protein</fullName>
    </recommendedName>
</protein>
<comment type="caution">
    <text evidence="8">The sequence shown here is derived from an EMBL/GenBank/DDBJ whole genome shotgun (WGS) entry which is preliminary data.</text>
</comment>
<keyword evidence="1" id="KW-0479">Metal-binding</keyword>
<feature type="compositionally biased region" description="Low complexity" evidence="6">
    <location>
        <begin position="778"/>
        <end position="790"/>
    </location>
</feature>
<dbReference type="Pfam" id="PF18112">
    <property type="entry name" value="Zn-C2H2_12"/>
    <property type="match status" value="1"/>
</dbReference>
<dbReference type="InterPro" id="IPR041641">
    <property type="entry name" value="CALCOCO1/2_Zn_UBZ1"/>
</dbReference>
<dbReference type="InterPro" id="IPR013087">
    <property type="entry name" value="Znf_C2H2_type"/>
</dbReference>
<evidence type="ECO:0000256" key="5">
    <source>
        <dbReference type="SAM" id="Coils"/>
    </source>
</evidence>
<dbReference type="Proteomes" id="UP001292094">
    <property type="component" value="Unassembled WGS sequence"/>
</dbReference>
<evidence type="ECO:0000256" key="1">
    <source>
        <dbReference type="ARBA" id="ARBA00022723"/>
    </source>
</evidence>
<organism evidence="8 9">
    <name type="scientific">Petrolisthes manimaculis</name>
    <dbReference type="NCBI Taxonomy" id="1843537"/>
    <lineage>
        <taxon>Eukaryota</taxon>
        <taxon>Metazoa</taxon>
        <taxon>Ecdysozoa</taxon>
        <taxon>Arthropoda</taxon>
        <taxon>Crustacea</taxon>
        <taxon>Multicrustacea</taxon>
        <taxon>Malacostraca</taxon>
        <taxon>Eumalacostraca</taxon>
        <taxon>Eucarida</taxon>
        <taxon>Decapoda</taxon>
        <taxon>Pleocyemata</taxon>
        <taxon>Anomura</taxon>
        <taxon>Galatheoidea</taxon>
        <taxon>Porcellanidae</taxon>
        <taxon>Petrolisthes</taxon>
    </lineage>
</organism>
<feature type="coiled-coil region" evidence="5">
    <location>
        <begin position="208"/>
        <end position="249"/>
    </location>
</feature>
<dbReference type="PANTHER" id="PTHR31915:SF6">
    <property type="entry name" value="SKICH DOMAIN-CONTAINING PROTEIN"/>
    <property type="match status" value="1"/>
</dbReference>
<dbReference type="SMART" id="SM00355">
    <property type="entry name" value="ZnF_C2H2"/>
    <property type="match status" value="2"/>
</dbReference>
<feature type="domain" description="C2H2-type" evidence="7">
    <location>
        <begin position="919"/>
        <end position="943"/>
    </location>
</feature>
<evidence type="ECO:0000256" key="2">
    <source>
        <dbReference type="ARBA" id="ARBA00022771"/>
    </source>
</evidence>
<proteinExistence type="predicted"/>
<sequence length="979" mass="108824">MDEPMSSVENPRRDLDEVSIASDFSIIPESFVGPEENLGVEGEAMASGGSLASLRSCDLHPSAATHTSYGKVVFQNLQATYTADTDIAVSYVLSSSVVAKSSDRIALYRVGFTSPQDYLGYQWAPTPSKDHIDNALPLTVIFKASILPEDAGEFFQFCYVTHEGHIVGVSTPMQLLAVGGPGAVCGVLEDGEEEVEGGESMVVVRTNESVLHDRINKLEKEKETLMAEVKQEKKRLDDKLIELEDKSQQLNMCQHHLQAVETKMKKETGEKCELMGRIGQVVEEKGHLEDKVRTLERSLSLGTSKCEALQSQYDQASKDVRRLEEELLMGRKEREQLDLSLVTCQEELNAVQQKLKDTETEVEKLRDERDGAARELEFWTSTVAADQSEKNSLALKFSTVNEELITKLEELDQMKREAKELEQKLADTVVEMTGAKKQAEEVEERVKVAEEERDTHQQRQEVVGQDNTQLKATIAQLKEKVDELTEAQMQESSGREAAETIASDLSLRLQSARTEYQFLAYANLRLAKKVKKLRSVLVTNPSMTNVMSESVNSNVSSWLHAEVDTEEGIREATVEGAENPMVRRSSTDQDDMIQSFRGSEFALSERRTVCSSCSDSTRQLSEVVHRKMEDIVKELSLQISSLKSQLHDQAAAQQQTPLPQNMDTKEQKESEETQPDGAEVAPKQEVSEHREEARSQQNDSQSQVEEVTAVEEEKAAAAGEESGVVRTGVNERPVLYSNTFLPTAPTAPVFLPEPRQNQSVSAPPCSSPAPTHVSHDYAPSSTPTAPAASSQSLVSSHAPTAYQFRLPTTTAPTPFLPPPLMPETTPTALQAAVMCQFSNPPHLTNTESDDDDYLSTSDNDDTAPLNPTQQPHPQQQQPQPREAQRCAQRQLLECPMCNLSFPLATQSLLQEHINSHLEYICPICSVAFQRNSLKRFEDHVQSHFDEEEGVPSEEWTNPLDDPSGPWGQHYRGARLLETD</sequence>
<evidence type="ECO:0000256" key="4">
    <source>
        <dbReference type="ARBA" id="ARBA00023054"/>
    </source>
</evidence>
<dbReference type="EMBL" id="JAWZYT010001076">
    <property type="protein sequence ID" value="KAK4315807.1"/>
    <property type="molecule type" value="Genomic_DNA"/>
</dbReference>
<evidence type="ECO:0000256" key="3">
    <source>
        <dbReference type="ARBA" id="ARBA00022833"/>
    </source>
</evidence>
<feature type="compositionally biased region" description="Low complexity" evidence="6">
    <location>
        <begin position="867"/>
        <end position="884"/>
    </location>
</feature>
<feature type="compositionally biased region" description="Low complexity" evidence="6">
    <location>
        <begin position="646"/>
        <end position="655"/>
    </location>
</feature>
<dbReference type="InterPro" id="IPR041611">
    <property type="entry name" value="SKICH"/>
</dbReference>
<dbReference type="PANTHER" id="PTHR31915">
    <property type="entry name" value="SKICH DOMAIN-CONTAINING PROTEIN"/>
    <property type="match status" value="1"/>
</dbReference>
<dbReference type="InterPro" id="IPR051002">
    <property type="entry name" value="UBA_autophagy_assoc_protein"/>
</dbReference>
<feature type="compositionally biased region" description="Low complexity" evidence="6">
    <location>
        <begin position="759"/>
        <end position="770"/>
    </location>
</feature>
<accession>A0AAE1PZS7</accession>
<dbReference type="GO" id="GO:0008270">
    <property type="term" value="F:zinc ion binding"/>
    <property type="evidence" value="ECO:0007669"/>
    <property type="project" value="UniProtKB-KW"/>
</dbReference>
<evidence type="ECO:0000259" key="7">
    <source>
        <dbReference type="SMART" id="SM00355"/>
    </source>
</evidence>
<keyword evidence="4 5" id="KW-0175">Coiled coil</keyword>